<keyword evidence="2" id="KW-1133">Transmembrane helix</keyword>
<feature type="region of interest" description="Disordered" evidence="1">
    <location>
        <begin position="63"/>
        <end position="84"/>
    </location>
</feature>
<keyword evidence="2" id="KW-0812">Transmembrane</keyword>
<keyword evidence="4" id="KW-1185">Reference proteome</keyword>
<dbReference type="AlphaFoldDB" id="A0AAV1P922"/>
<proteinExistence type="predicted"/>
<feature type="region of interest" description="Disordered" evidence="1">
    <location>
        <begin position="158"/>
        <end position="193"/>
    </location>
</feature>
<feature type="compositionally biased region" description="Basic and acidic residues" evidence="1">
    <location>
        <begin position="66"/>
        <end position="84"/>
    </location>
</feature>
<gene>
    <name evidence="3" type="ORF">FSCOSCO3_A028211</name>
</gene>
<name>A0AAV1P922_SCOSC</name>
<dbReference type="EMBL" id="CAWUFR010000118">
    <property type="protein sequence ID" value="CAK6968361.1"/>
    <property type="molecule type" value="Genomic_DNA"/>
</dbReference>
<evidence type="ECO:0000256" key="2">
    <source>
        <dbReference type="SAM" id="Phobius"/>
    </source>
</evidence>
<feature type="transmembrane region" description="Helical" evidence="2">
    <location>
        <begin position="25"/>
        <end position="46"/>
    </location>
</feature>
<sequence length="207" mass="22534">MDTRTNTSTAPNFIDGGKNSGSVGIVLYATAGAVAMLIILVLAVSFRKCRRKQKQQQVCSRSTGHVGEREADCEHGETGREVQSMKKISERSLSTHHPKQDIPTSASTAADCSVHLHIYENICCAKHTACSSHSTGNGQDEHDASSGKYIKPLPCIISQRPGDGTQRKHKNKESRVNKVSGRWKSLSDSTKSRPRSLWFGLDLSGTV</sequence>
<protein>
    <submittedName>
        <fullName evidence="3">CMRF35-like molecule 1</fullName>
    </submittedName>
</protein>
<reference evidence="3 4" key="1">
    <citation type="submission" date="2024-01" db="EMBL/GenBank/DDBJ databases">
        <authorList>
            <person name="Alioto T."/>
            <person name="Alioto T."/>
            <person name="Gomez Garrido J."/>
        </authorList>
    </citation>
    <scope>NUCLEOTIDE SEQUENCE [LARGE SCALE GENOMIC DNA]</scope>
</reference>
<evidence type="ECO:0000313" key="4">
    <source>
        <dbReference type="Proteomes" id="UP001314229"/>
    </source>
</evidence>
<dbReference type="Proteomes" id="UP001314229">
    <property type="component" value="Unassembled WGS sequence"/>
</dbReference>
<organism evidence="3 4">
    <name type="scientific">Scomber scombrus</name>
    <name type="common">Atlantic mackerel</name>
    <name type="synonym">Scomber vernalis</name>
    <dbReference type="NCBI Taxonomy" id="13677"/>
    <lineage>
        <taxon>Eukaryota</taxon>
        <taxon>Metazoa</taxon>
        <taxon>Chordata</taxon>
        <taxon>Craniata</taxon>
        <taxon>Vertebrata</taxon>
        <taxon>Euteleostomi</taxon>
        <taxon>Actinopterygii</taxon>
        <taxon>Neopterygii</taxon>
        <taxon>Teleostei</taxon>
        <taxon>Neoteleostei</taxon>
        <taxon>Acanthomorphata</taxon>
        <taxon>Pelagiaria</taxon>
        <taxon>Scombriformes</taxon>
        <taxon>Scombridae</taxon>
        <taxon>Scomber</taxon>
    </lineage>
</organism>
<evidence type="ECO:0000313" key="3">
    <source>
        <dbReference type="EMBL" id="CAK6968361.1"/>
    </source>
</evidence>
<comment type="caution">
    <text evidence="3">The sequence shown here is derived from an EMBL/GenBank/DDBJ whole genome shotgun (WGS) entry which is preliminary data.</text>
</comment>
<evidence type="ECO:0000256" key="1">
    <source>
        <dbReference type="SAM" id="MobiDB-lite"/>
    </source>
</evidence>
<keyword evidence="2" id="KW-0472">Membrane</keyword>
<accession>A0AAV1P922</accession>